<dbReference type="InterPro" id="IPR027640">
    <property type="entry name" value="Kinesin-like_fam"/>
</dbReference>
<proteinExistence type="inferred from homology"/>
<evidence type="ECO:0000259" key="4">
    <source>
        <dbReference type="PROSITE" id="PS50067"/>
    </source>
</evidence>
<feature type="compositionally biased region" description="Polar residues" evidence="3">
    <location>
        <begin position="1252"/>
        <end position="1267"/>
    </location>
</feature>
<protein>
    <recommendedName>
        <fullName evidence="4">Kinesin motor domain-containing protein</fullName>
    </recommendedName>
</protein>
<keyword evidence="1" id="KW-0067">ATP-binding</keyword>
<keyword evidence="1" id="KW-0547">Nucleotide-binding</keyword>
<evidence type="ECO:0000256" key="1">
    <source>
        <dbReference type="PROSITE-ProRule" id="PRU00283"/>
    </source>
</evidence>
<feature type="region of interest" description="Disordered" evidence="3">
    <location>
        <begin position="1252"/>
        <end position="1288"/>
    </location>
</feature>
<dbReference type="Proteomes" id="UP000553632">
    <property type="component" value="Unassembled WGS sequence"/>
</dbReference>
<keyword evidence="6" id="KW-1185">Reference proteome</keyword>
<dbReference type="GO" id="GO:0016887">
    <property type="term" value="F:ATP hydrolysis activity"/>
    <property type="evidence" value="ECO:0007669"/>
    <property type="project" value="TreeGrafter"/>
</dbReference>
<dbReference type="InterPro" id="IPR001752">
    <property type="entry name" value="Kinesin_motor_dom"/>
</dbReference>
<feature type="compositionally biased region" description="Basic and acidic residues" evidence="3">
    <location>
        <begin position="1204"/>
        <end position="1213"/>
    </location>
</feature>
<dbReference type="EMBL" id="JABANO010009864">
    <property type="protein sequence ID" value="KAF4746098.1"/>
    <property type="molecule type" value="Genomic_DNA"/>
</dbReference>
<sequence>MPRKGQLYCLMYLSQPRLDVPASTDSRRLSTPAHGGSTAMAQRRRGIRLPDARGLQAGGKSFAASNAVLEQSIAMRRKLLSDSGGAAQAEFSRECRIGLRSAIPDMVDYLCNSIDFEDEDDIRREISRGLEEMVDKTIRAGWSKVGEDLERLHHLERKTASLEKHLTESQKAYLLEVVEMRQQLRRNSLLVDEEAVAVYPEDIAKIWFDPLNHGEAILRCLCGLEGIFFVGLDFRETRPGRSGSDELEQVRQETTQSLKELVRLTVEERLRIILSDPSMIVRKLREMGNLSALITILTADDDGFGYGDDSWRLGLRTPKGEGCSEALCKAVQTVVVGEDEKRELEEERYQRLRRGSKDSQLGSSPLVRQDEVEATSRNPEGLTIARELQRVELKLEEAQKEASVQKKAAEDSKAELEVLGARFGAAKARIHELEKGLVVEGKGRAPVPAASPAAVEGVQPKAKTSSEAAEAAQPRRASKADRSEGRPSIEKLALKEEVERLRYRLKIAEDLNAVMESEILNRSVEKPEGGDQPQVHGPDGFLPYLKKRGRRASAPVQHAKRDSCTPELDWQKVWLRLYLDAFRRIKDLDSLRVKQLLRNKDKFLEMLRSRREDFFDGHIDLPGEPDDDSDFLGSSFAPFRSSLSDLWTIDSWFESRQSTRADKSRKRLIEPPDGSFRCYGLSPRADSAASQGANTTTWNLMSCLFSIGMDDEDLRKAFSSTAHILRTHKEAARQLDSVAAALGRKLWEASWRNNHLAMLSRKRAIRVRVLPQAQPIVKEAKSCTGALPRMSCNTEELARIYGKSGSHSPWRVDQRREVPQRAQHVITDVAASSHVFLRCPDALRWLCWGGCWAMTVLGGTETSRLSLSNIALPVSFCLLHPECKGRILPSASGKSVLIDNAAIGGDVIFDSVMKGGKPQDELFEIICKPYLRSLLVDKRGSSSNGLLVLAAGPSGAGKTFCVTGGATKFSDRGLIPRTLTHLFDHKANSMRVEISFYEIYKEEVIDLLSPEAKISHSDDLTRMQVENESGAYQALFTGDSNRHFEKMTQSTEASRGHAVFEVLINGEEKVTFVDLAVHVPNCRTSTSRLNKKSQDALRNVIHSMAQQEKWRSSRDTHSQSPAFRQSMLTLVLKPYLQSVQHGLIDSVLLTCLGPGGPSSSRGWSDGAKADNQHWTRFAESWWRAFHRRKPVPPSKTGSRRSPVRGHEKEERQAVDLSTDDIDWSEEPTIPAVPPIQLAAAQHIGSMIAGTASSSSVKGTAWHSSRSGSKPPMHPVAARQDANVDEDPLMNKSISSSVTGAFSRAESPAASLRRSFSAVSGMKMPSAKTGAAQLATSQPLTALQAFSMASTPVALTPQQEYRTHGSSAVVPGTPPVMWTSPPIGARTPMAAPGTPQQMVRTSMLPMRGTIGAPMPLTPQSQLREELMLTPQSLSRYRQTLPTRTLNSVESHARVQTVQHTSPTVLSHQSPSRPSSSSLTKSHSVSTLAGRKVSTVSSVAPVYATRAPSSVQSPQVYYEYEAPPRVSSQTVTHQYVQDPRTVPATAYVQGFNYNAHPPGVSYVGQQGRPVVHAYAPSGYPAASPTYTTVSRGPVAAGQLPSRMSVLTKQQPPSRQLMQPLII</sequence>
<feature type="compositionally biased region" description="Polar residues" evidence="3">
    <location>
        <begin position="1443"/>
        <end position="1462"/>
    </location>
</feature>
<comment type="similarity">
    <text evidence="1">Belongs to the TRAFAC class myosin-kinesin ATPase superfamily. Kinesin family.</text>
</comment>
<evidence type="ECO:0000256" key="3">
    <source>
        <dbReference type="SAM" id="MobiDB-lite"/>
    </source>
</evidence>
<dbReference type="Pfam" id="PF00225">
    <property type="entry name" value="Kinesin"/>
    <property type="match status" value="1"/>
</dbReference>
<feature type="region of interest" description="Disordered" evidence="3">
    <location>
        <begin position="21"/>
        <end position="44"/>
    </location>
</feature>
<evidence type="ECO:0000256" key="2">
    <source>
        <dbReference type="SAM" id="Coils"/>
    </source>
</evidence>
<feature type="region of interest" description="Disordered" evidence="3">
    <location>
        <begin position="351"/>
        <end position="381"/>
    </location>
</feature>
<feature type="binding site" evidence="1">
    <location>
        <begin position="952"/>
        <end position="959"/>
    </location>
    <ligand>
        <name>ATP</name>
        <dbReference type="ChEBI" id="CHEBI:30616"/>
    </ligand>
</feature>
<dbReference type="SUPFAM" id="SSF52540">
    <property type="entry name" value="P-loop containing nucleoside triphosphate hydrolases"/>
    <property type="match status" value="1"/>
</dbReference>
<evidence type="ECO:0000313" key="6">
    <source>
        <dbReference type="Proteomes" id="UP000553632"/>
    </source>
</evidence>
<feature type="compositionally biased region" description="Low complexity" evidence="3">
    <location>
        <begin position="445"/>
        <end position="472"/>
    </location>
</feature>
<dbReference type="GO" id="GO:0007018">
    <property type="term" value="P:microtubule-based movement"/>
    <property type="evidence" value="ECO:0007669"/>
    <property type="project" value="InterPro"/>
</dbReference>
<dbReference type="PROSITE" id="PS50067">
    <property type="entry name" value="KINESIN_MOTOR_2"/>
    <property type="match status" value="1"/>
</dbReference>
<dbReference type="InterPro" id="IPR027417">
    <property type="entry name" value="P-loop_NTPase"/>
</dbReference>
<accession>A0A7J6TLH2</accession>
<feature type="coiled-coil region" evidence="2">
    <location>
        <begin position="381"/>
        <end position="415"/>
    </location>
</feature>
<feature type="region of interest" description="Disordered" evidence="3">
    <location>
        <begin position="1443"/>
        <end position="1485"/>
    </location>
</feature>
<dbReference type="GO" id="GO:0008017">
    <property type="term" value="F:microtubule binding"/>
    <property type="evidence" value="ECO:0007669"/>
    <property type="project" value="InterPro"/>
</dbReference>
<organism evidence="5 6">
    <name type="scientific">Perkinsus olseni</name>
    <name type="common">Perkinsus atlanticus</name>
    <dbReference type="NCBI Taxonomy" id="32597"/>
    <lineage>
        <taxon>Eukaryota</taxon>
        <taxon>Sar</taxon>
        <taxon>Alveolata</taxon>
        <taxon>Perkinsozoa</taxon>
        <taxon>Perkinsea</taxon>
        <taxon>Perkinsida</taxon>
        <taxon>Perkinsidae</taxon>
        <taxon>Perkinsus</taxon>
    </lineage>
</organism>
<dbReference type="SMART" id="SM00129">
    <property type="entry name" value="KISc"/>
    <property type="match status" value="1"/>
</dbReference>
<dbReference type="GO" id="GO:0005871">
    <property type="term" value="C:kinesin complex"/>
    <property type="evidence" value="ECO:0007669"/>
    <property type="project" value="TreeGrafter"/>
</dbReference>
<reference evidence="5 6" key="1">
    <citation type="submission" date="2020-04" db="EMBL/GenBank/DDBJ databases">
        <title>Perkinsus olseni comparative genomics.</title>
        <authorList>
            <person name="Bogema D.R."/>
        </authorList>
    </citation>
    <scope>NUCLEOTIDE SEQUENCE [LARGE SCALE GENOMIC DNA]</scope>
    <source>
        <strain evidence="5 6">ATCC PRA-207</strain>
    </source>
</reference>
<dbReference type="GO" id="GO:0005524">
    <property type="term" value="F:ATP binding"/>
    <property type="evidence" value="ECO:0007669"/>
    <property type="project" value="UniProtKB-UniRule"/>
</dbReference>
<feature type="domain" description="Kinesin motor" evidence="4">
    <location>
        <begin position="872"/>
        <end position="1136"/>
    </location>
</feature>
<evidence type="ECO:0000313" key="5">
    <source>
        <dbReference type="EMBL" id="KAF4746098.1"/>
    </source>
</evidence>
<feature type="region of interest" description="Disordered" evidence="3">
    <location>
        <begin position="1188"/>
        <end position="1216"/>
    </location>
</feature>
<feature type="coiled-coil region" evidence="2">
    <location>
        <begin position="491"/>
        <end position="518"/>
    </location>
</feature>
<feature type="compositionally biased region" description="Basic and acidic residues" evidence="3">
    <location>
        <begin position="478"/>
        <end position="488"/>
    </location>
</feature>
<dbReference type="GO" id="GO:0003777">
    <property type="term" value="F:microtubule motor activity"/>
    <property type="evidence" value="ECO:0007669"/>
    <property type="project" value="InterPro"/>
</dbReference>
<gene>
    <name evidence="5" type="ORF">FOZ63_002213</name>
</gene>
<keyword evidence="2" id="KW-0175">Coiled coil</keyword>
<comment type="caution">
    <text evidence="5">The sequence shown here is derived from an EMBL/GenBank/DDBJ whole genome shotgun (WGS) entry which is preliminary data.</text>
</comment>
<name>A0A7J6TLH2_PEROL</name>
<keyword evidence="1" id="KW-0505">Motor protein</keyword>
<dbReference type="InterPro" id="IPR036961">
    <property type="entry name" value="Kinesin_motor_dom_sf"/>
</dbReference>
<dbReference type="PANTHER" id="PTHR24115">
    <property type="entry name" value="KINESIN-RELATED"/>
    <property type="match status" value="1"/>
</dbReference>
<dbReference type="GO" id="GO:0005874">
    <property type="term" value="C:microtubule"/>
    <property type="evidence" value="ECO:0007669"/>
    <property type="project" value="TreeGrafter"/>
</dbReference>
<feature type="region of interest" description="Disordered" evidence="3">
    <location>
        <begin position="445"/>
        <end position="488"/>
    </location>
</feature>
<feature type="compositionally biased region" description="Low complexity" evidence="3">
    <location>
        <begin position="1463"/>
        <end position="1485"/>
    </location>
</feature>
<dbReference type="Gene3D" id="3.40.850.10">
    <property type="entry name" value="Kinesin motor domain"/>
    <property type="match status" value="1"/>
</dbReference>